<dbReference type="Gene3D" id="3.40.1350.40">
    <property type="match status" value="1"/>
</dbReference>
<comment type="caution">
    <text evidence="1">The sequence shown here is derived from an EMBL/GenBank/DDBJ whole genome shotgun (WGS) entry which is preliminary data.</text>
</comment>
<sequence length="30" mass="3443">SETAKGGFANEGKIAEKFEKWKTDKEAQKW</sequence>
<feature type="non-terminal residue" evidence="1">
    <location>
        <position position="30"/>
    </location>
</feature>
<evidence type="ECO:0000313" key="1">
    <source>
        <dbReference type="EMBL" id="GAJ20802.1"/>
    </source>
</evidence>
<proteinExistence type="predicted"/>
<protein>
    <submittedName>
        <fullName evidence="1">Uncharacterized protein</fullName>
    </submittedName>
</protein>
<gene>
    <name evidence="1" type="ORF">S12H4_63700</name>
</gene>
<feature type="non-terminal residue" evidence="1">
    <location>
        <position position="1"/>
    </location>
</feature>
<reference evidence="1" key="1">
    <citation type="journal article" date="2014" name="Front. Microbiol.">
        <title>High frequency of phylogenetically diverse reductive dehalogenase-homologous genes in deep subseafloor sedimentary metagenomes.</title>
        <authorList>
            <person name="Kawai M."/>
            <person name="Futagami T."/>
            <person name="Toyoda A."/>
            <person name="Takaki Y."/>
            <person name="Nishi S."/>
            <person name="Hori S."/>
            <person name="Arai W."/>
            <person name="Tsubouchi T."/>
            <person name="Morono Y."/>
            <person name="Uchiyama I."/>
            <person name="Ito T."/>
            <person name="Fujiyama A."/>
            <person name="Inagaki F."/>
            <person name="Takami H."/>
        </authorList>
    </citation>
    <scope>NUCLEOTIDE SEQUENCE</scope>
    <source>
        <strain evidence="1">Expedition CK06-06</strain>
    </source>
</reference>
<accession>X1VMI9</accession>
<name>X1VMI9_9ZZZZ</name>
<dbReference type="AlphaFoldDB" id="X1VMI9"/>
<organism evidence="1">
    <name type="scientific">marine sediment metagenome</name>
    <dbReference type="NCBI Taxonomy" id="412755"/>
    <lineage>
        <taxon>unclassified sequences</taxon>
        <taxon>metagenomes</taxon>
        <taxon>ecological metagenomes</taxon>
    </lineage>
</organism>
<dbReference type="EMBL" id="BARW01043574">
    <property type="protein sequence ID" value="GAJ20802.1"/>
    <property type="molecule type" value="Genomic_DNA"/>
</dbReference>